<evidence type="ECO:0000313" key="3">
    <source>
        <dbReference type="Proteomes" id="UP000430295"/>
    </source>
</evidence>
<dbReference type="Proteomes" id="UP000430295">
    <property type="component" value="Unassembled WGS sequence"/>
</dbReference>
<comment type="caution">
    <text evidence="2">The sequence shown here is derived from an EMBL/GenBank/DDBJ whole genome shotgun (WGS) entry which is preliminary data.</text>
</comment>
<name>A0A6I3P457_STRPA</name>
<feature type="transmembrane region" description="Helical" evidence="1">
    <location>
        <begin position="40"/>
        <end position="73"/>
    </location>
</feature>
<feature type="transmembrane region" description="Helical" evidence="1">
    <location>
        <begin position="138"/>
        <end position="162"/>
    </location>
</feature>
<keyword evidence="1" id="KW-0812">Transmembrane</keyword>
<dbReference type="AlphaFoldDB" id="A0A6I3P457"/>
<dbReference type="InterPro" id="IPR021697">
    <property type="entry name" value="DUF3278"/>
</dbReference>
<evidence type="ECO:0000256" key="1">
    <source>
        <dbReference type="SAM" id="Phobius"/>
    </source>
</evidence>
<dbReference type="RefSeq" id="WP_049497565.1">
    <property type="nucleotide sequence ID" value="NZ_JAHDAA010000003.1"/>
</dbReference>
<feature type="transmembrane region" description="Helical" evidence="1">
    <location>
        <begin position="106"/>
        <end position="126"/>
    </location>
</feature>
<sequence length="172" mass="20092">MMMNKNWQLKCVKAFYDITGELDEYKEKELSTFGNNMYMLFMSGIILGFLLSFMFTTDCVGVITFLVFCYSLYQQEQVIHRLELDIYEVSEGEVGEAKKKMLKRTFLQTLIVMGLAIFVAIGLWRTGLLQENKISFEMYFTFIFPLVIGLITIISFLSSFIANRRKIKVIRE</sequence>
<evidence type="ECO:0000313" key="2">
    <source>
        <dbReference type="EMBL" id="MTR41098.1"/>
    </source>
</evidence>
<dbReference type="Pfam" id="PF11683">
    <property type="entry name" value="DUF3278"/>
    <property type="match status" value="1"/>
</dbReference>
<dbReference type="EMBL" id="WMYS01000002">
    <property type="protein sequence ID" value="MTR41098.1"/>
    <property type="molecule type" value="Genomic_DNA"/>
</dbReference>
<keyword evidence="1" id="KW-1133">Transmembrane helix</keyword>
<reference evidence="2 3" key="1">
    <citation type="journal article" date="2019" name="Nat. Med.">
        <title>A library of human gut bacterial isolates paired with longitudinal multiomics data enables mechanistic microbiome research.</title>
        <authorList>
            <person name="Poyet M."/>
            <person name="Groussin M."/>
            <person name="Gibbons S.M."/>
            <person name="Avila-Pacheco J."/>
            <person name="Jiang X."/>
            <person name="Kearney S.M."/>
            <person name="Perrotta A.R."/>
            <person name="Berdy B."/>
            <person name="Zhao S."/>
            <person name="Lieberman T.D."/>
            <person name="Swanson P.K."/>
            <person name="Smith M."/>
            <person name="Roesemann S."/>
            <person name="Alexander J.E."/>
            <person name="Rich S.A."/>
            <person name="Livny J."/>
            <person name="Vlamakis H."/>
            <person name="Clish C."/>
            <person name="Bullock K."/>
            <person name="Deik A."/>
            <person name="Scott J."/>
            <person name="Pierce K.A."/>
            <person name="Xavier R.J."/>
            <person name="Alm E.J."/>
        </authorList>
    </citation>
    <scope>NUCLEOTIDE SEQUENCE [LARGE SCALE GENOMIC DNA]</scope>
    <source>
        <strain evidence="2 3">BIOML-A18</strain>
    </source>
</reference>
<keyword evidence="1" id="KW-0472">Membrane</keyword>
<accession>A0A6I3P457</accession>
<proteinExistence type="predicted"/>
<gene>
    <name evidence="2" type="ORF">GMC75_05275</name>
</gene>
<protein>
    <submittedName>
        <fullName evidence="2">DUF3278 domain-containing protein</fullName>
    </submittedName>
</protein>
<organism evidence="2 3">
    <name type="scientific">Streptococcus parasanguinis</name>
    <dbReference type="NCBI Taxonomy" id="1318"/>
    <lineage>
        <taxon>Bacteria</taxon>
        <taxon>Bacillati</taxon>
        <taxon>Bacillota</taxon>
        <taxon>Bacilli</taxon>
        <taxon>Lactobacillales</taxon>
        <taxon>Streptococcaceae</taxon>
        <taxon>Streptococcus</taxon>
    </lineage>
</organism>